<proteinExistence type="predicted"/>
<keyword evidence="2" id="KW-1185">Reference proteome</keyword>
<comment type="caution">
    <text evidence="1">The sequence shown here is derived from an EMBL/GenBank/DDBJ whole genome shotgun (WGS) entry which is preliminary data.</text>
</comment>
<keyword evidence="1" id="KW-0378">Hydrolase</keyword>
<gene>
    <name evidence="1" type="ORF">CTRU02_213243</name>
</gene>
<dbReference type="Proteomes" id="UP000805649">
    <property type="component" value="Unassembled WGS sequence"/>
</dbReference>
<dbReference type="EMBL" id="VUJX02000009">
    <property type="protein sequence ID" value="KAL0932290.1"/>
    <property type="molecule type" value="Genomic_DNA"/>
</dbReference>
<evidence type="ECO:0000313" key="1">
    <source>
        <dbReference type="EMBL" id="KAL0932290.1"/>
    </source>
</evidence>
<name>A0ACC3YK55_COLTU</name>
<sequence>MDPAKLKTWSLPKSVTSRFVDTAPAGLKFHILESVPQDLPTGSQPPLILLLHGFPNLSYDWRYIMPLLSKAGYHAVAPDMRGFGRTHNSDLSPVARENIRPIVAVHDVTALLIGLGYKFIHTLVGHDLGAFAASLIALARTDLVKSLVLMSHPFKGIQAPATKEEKQAEASRQDSDIQASLAKLDPPRKHYKYYNAADAAADEWTNPKGQPLHEFLRGYFHLKSADYVLNKPHPLKSWTAKELALMPHYYVMRADLSMRGNVELDMSKEPASIREKLSQTPWLPDSDLSVYTEEFGRTTFSHSLLWYKAFVEPKLAADLLPFAGHKISVPTKYVSGDRDWGTYQVPGSLEAMENGDSVEPECWRGAVHVPGAGHWVNMEKPNECAAEILKIAASVYDDSKWI</sequence>
<evidence type="ECO:0000313" key="2">
    <source>
        <dbReference type="Proteomes" id="UP000805649"/>
    </source>
</evidence>
<protein>
    <submittedName>
        <fullName evidence="1">Epoxide hydrolase</fullName>
    </submittedName>
</protein>
<accession>A0ACC3YK55</accession>
<reference evidence="1 2" key="1">
    <citation type="journal article" date="2020" name="Phytopathology">
        <title>Genome Sequence Resources of Colletotrichum truncatum, C. plurivorum, C. musicola, and C. sojae: Four Species Pathogenic to Soybean (Glycine max).</title>
        <authorList>
            <person name="Rogerio F."/>
            <person name="Boufleur T.R."/>
            <person name="Ciampi-Guillardi M."/>
            <person name="Sukno S.A."/>
            <person name="Thon M.R."/>
            <person name="Massola Junior N.S."/>
            <person name="Baroncelli R."/>
        </authorList>
    </citation>
    <scope>NUCLEOTIDE SEQUENCE [LARGE SCALE GENOMIC DNA]</scope>
    <source>
        <strain evidence="1 2">CMES1059</strain>
    </source>
</reference>
<organism evidence="1 2">
    <name type="scientific">Colletotrichum truncatum</name>
    <name type="common">Anthracnose fungus</name>
    <name type="synonym">Colletotrichum capsici</name>
    <dbReference type="NCBI Taxonomy" id="5467"/>
    <lineage>
        <taxon>Eukaryota</taxon>
        <taxon>Fungi</taxon>
        <taxon>Dikarya</taxon>
        <taxon>Ascomycota</taxon>
        <taxon>Pezizomycotina</taxon>
        <taxon>Sordariomycetes</taxon>
        <taxon>Hypocreomycetidae</taxon>
        <taxon>Glomerellales</taxon>
        <taxon>Glomerellaceae</taxon>
        <taxon>Colletotrichum</taxon>
        <taxon>Colletotrichum truncatum species complex</taxon>
    </lineage>
</organism>